<dbReference type="AlphaFoldDB" id="A0AA35RPE3"/>
<feature type="domain" description="Flotillin C-terminal" evidence="2">
    <location>
        <begin position="173"/>
        <end position="236"/>
    </location>
</feature>
<evidence type="ECO:0000313" key="3">
    <source>
        <dbReference type="EMBL" id="CAI8014827.1"/>
    </source>
</evidence>
<organism evidence="3 4">
    <name type="scientific">Geodia barretti</name>
    <name type="common">Barrett's horny sponge</name>
    <dbReference type="NCBI Taxonomy" id="519541"/>
    <lineage>
        <taxon>Eukaryota</taxon>
        <taxon>Metazoa</taxon>
        <taxon>Porifera</taxon>
        <taxon>Demospongiae</taxon>
        <taxon>Heteroscleromorpha</taxon>
        <taxon>Tetractinellida</taxon>
        <taxon>Astrophorina</taxon>
        <taxon>Geodiidae</taxon>
        <taxon>Geodia</taxon>
    </lineage>
</organism>
<name>A0AA35RPE3_GEOBA</name>
<dbReference type="Pfam" id="PF15975">
    <property type="entry name" value="Flot"/>
    <property type="match status" value="1"/>
</dbReference>
<evidence type="ECO:0000313" key="4">
    <source>
        <dbReference type="Proteomes" id="UP001174909"/>
    </source>
</evidence>
<accession>A0AA35RPE3</accession>
<evidence type="ECO:0000259" key="2">
    <source>
        <dbReference type="Pfam" id="PF15975"/>
    </source>
</evidence>
<protein>
    <recommendedName>
        <fullName evidence="2">Flotillin C-terminal domain-containing protein</fullName>
    </recommendedName>
</protein>
<sequence>MRQVELAEVAKTLAVEITRIGQQQQVETRTIEKQLVVERARIAQEEGVSLRDIQRELAVQTERFSQEQQVQQREIEKHLVIETAQIDQVRQVSLAEIAKTLMVEQTRINQELQVALTDEDRKIDIANKQQVTALAEKEQLVAEAERMGAEVSVMATEQVKEAEWQREVAIIGAESQAQPIERLADAILAEARAKAQGEMAEYEARNVAEQRVLVQEAILELINEAPEIVEQLMKPV</sequence>
<keyword evidence="1" id="KW-0175">Coiled coil</keyword>
<dbReference type="InterPro" id="IPR031905">
    <property type="entry name" value="Flotillin_C"/>
</dbReference>
<dbReference type="Proteomes" id="UP001174909">
    <property type="component" value="Unassembled WGS sequence"/>
</dbReference>
<feature type="coiled-coil region" evidence="1">
    <location>
        <begin position="109"/>
        <end position="147"/>
    </location>
</feature>
<proteinExistence type="predicted"/>
<comment type="caution">
    <text evidence="3">The sequence shown here is derived from an EMBL/GenBank/DDBJ whole genome shotgun (WGS) entry which is preliminary data.</text>
</comment>
<gene>
    <name evidence="3" type="ORF">GBAR_LOCUS9249</name>
</gene>
<evidence type="ECO:0000256" key="1">
    <source>
        <dbReference type="SAM" id="Coils"/>
    </source>
</evidence>
<reference evidence="3" key="1">
    <citation type="submission" date="2023-03" db="EMBL/GenBank/DDBJ databases">
        <authorList>
            <person name="Steffen K."/>
            <person name="Cardenas P."/>
        </authorList>
    </citation>
    <scope>NUCLEOTIDE SEQUENCE</scope>
</reference>
<feature type="non-terminal residue" evidence="3">
    <location>
        <position position="1"/>
    </location>
</feature>
<dbReference type="EMBL" id="CASHTH010001392">
    <property type="protein sequence ID" value="CAI8014827.1"/>
    <property type="molecule type" value="Genomic_DNA"/>
</dbReference>
<keyword evidence="4" id="KW-1185">Reference proteome</keyword>